<reference evidence="2 3" key="1">
    <citation type="submission" date="2023-01" db="EMBL/GenBank/DDBJ databases">
        <title>Analysis of 21 Apiospora genomes using comparative genomics revels a genus with tremendous synthesis potential of carbohydrate active enzymes and secondary metabolites.</title>
        <authorList>
            <person name="Sorensen T."/>
        </authorList>
    </citation>
    <scope>NUCLEOTIDE SEQUENCE [LARGE SCALE GENOMIC DNA]</scope>
    <source>
        <strain evidence="2 3">CBS 117206</strain>
    </source>
</reference>
<dbReference type="AlphaFoldDB" id="A0AAW0QPM7"/>
<protein>
    <submittedName>
        <fullName evidence="2">Uncharacterized protein</fullName>
    </submittedName>
</protein>
<organism evidence="2 3">
    <name type="scientific">Apiospora kogelbergensis</name>
    <dbReference type="NCBI Taxonomy" id="1337665"/>
    <lineage>
        <taxon>Eukaryota</taxon>
        <taxon>Fungi</taxon>
        <taxon>Dikarya</taxon>
        <taxon>Ascomycota</taxon>
        <taxon>Pezizomycotina</taxon>
        <taxon>Sordariomycetes</taxon>
        <taxon>Xylariomycetidae</taxon>
        <taxon>Amphisphaeriales</taxon>
        <taxon>Apiosporaceae</taxon>
        <taxon>Apiospora</taxon>
    </lineage>
</organism>
<keyword evidence="3" id="KW-1185">Reference proteome</keyword>
<comment type="caution">
    <text evidence="2">The sequence shown here is derived from an EMBL/GenBank/DDBJ whole genome shotgun (WGS) entry which is preliminary data.</text>
</comment>
<evidence type="ECO:0000313" key="3">
    <source>
        <dbReference type="Proteomes" id="UP001392437"/>
    </source>
</evidence>
<evidence type="ECO:0000256" key="1">
    <source>
        <dbReference type="SAM" id="MobiDB-lite"/>
    </source>
</evidence>
<feature type="region of interest" description="Disordered" evidence="1">
    <location>
        <begin position="188"/>
        <end position="210"/>
    </location>
</feature>
<sequence>MTPQQDANECSGSSVFNFADASVFADGLDGQVETIFTAHEENVFDLDLSEHLFRSITPAITGVDSSSSLPTQQPPSGELQGQFRALQFHSTCSTQTPHDMRMENSLGVSLEPTQTPMQQLSKLDYELITLTHRLDQGQPKLVMKMLTGEETSSSPSSPSAIDDLLRWTAAFADVIKLLADSALPPPIVPPSSSRLRSRQGSYDSIQTSRSSNYSGYESIAADVESPIDSPSSNLATLQELNMPSLLLVITAYTHLVNLYSIIFASVYEHLKEISRCDSPHLRPVTGLKVSGFPMGKEIISPTQMSTFSNP</sequence>
<feature type="compositionally biased region" description="Polar residues" evidence="1">
    <location>
        <begin position="190"/>
        <end position="210"/>
    </location>
</feature>
<proteinExistence type="predicted"/>
<dbReference type="EMBL" id="JAQQWP010000008">
    <property type="protein sequence ID" value="KAK8106498.1"/>
    <property type="molecule type" value="Genomic_DNA"/>
</dbReference>
<name>A0AAW0QPM7_9PEZI</name>
<evidence type="ECO:0000313" key="2">
    <source>
        <dbReference type="EMBL" id="KAK8106498.1"/>
    </source>
</evidence>
<accession>A0AAW0QPM7</accession>
<gene>
    <name evidence="2" type="ORF">PG999_009857</name>
</gene>
<dbReference type="Proteomes" id="UP001392437">
    <property type="component" value="Unassembled WGS sequence"/>
</dbReference>